<keyword evidence="3" id="KW-1185">Reference proteome</keyword>
<dbReference type="Proteomes" id="UP000696280">
    <property type="component" value="Unassembled WGS sequence"/>
</dbReference>
<dbReference type="EMBL" id="CAJVRL010000075">
    <property type="protein sequence ID" value="CAG8956954.1"/>
    <property type="molecule type" value="Genomic_DNA"/>
</dbReference>
<name>A0A9N9KZX8_9HELO</name>
<dbReference type="CDD" id="cd11296">
    <property type="entry name" value="O-FucT_like"/>
    <property type="match status" value="1"/>
</dbReference>
<reference evidence="2" key="1">
    <citation type="submission" date="2021-07" db="EMBL/GenBank/DDBJ databases">
        <authorList>
            <person name="Durling M."/>
        </authorList>
    </citation>
    <scope>NUCLEOTIDE SEQUENCE</scope>
</reference>
<dbReference type="OrthoDB" id="20368at2759"/>
<evidence type="ECO:0000256" key="1">
    <source>
        <dbReference type="SAM" id="MobiDB-lite"/>
    </source>
</evidence>
<evidence type="ECO:0000313" key="2">
    <source>
        <dbReference type="EMBL" id="CAG8956954.1"/>
    </source>
</evidence>
<feature type="compositionally biased region" description="Polar residues" evidence="1">
    <location>
        <begin position="69"/>
        <end position="78"/>
    </location>
</feature>
<evidence type="ECO:0008006" key="4">
    <source>
        <dbReference type="Google" id="ProtNLM"/>
    </source>
</evidence>
<comment type="caution">
    <text evidence="2">The sequence shown here is derived from an EMBL/GenBank/DDBJ whole genome shotgun (WGS) entry which is preliminary data.</text>
</comment>
<protein>
    <recommendedName>
        <fullName evidence="4">O-fucosyltransferase family protein</fullName>
    </recommendedName>
</protein>
<organism evidence="2 3">
    <name type="scientific">Hymenoscyphus fraxineus</name>
    <dbReference type="NCBI Taxonomy" id="746836"/>
    <lineage>
        <taxon>Eukaryota</taxon>
        <taxon>Fungi</taxon>
        <taxon>Dikarya</taxon>
        <taxon>Ascomycota</taxon>
        <taxon>Pezizomycotina</taxon>
        <taxon>Leotiomycetes</taxon>
        <taxon>Helotiales</taxon>
        <taxon>Helotiaceae</taxon>
        <taxon>Hymenoscyphus</taxon>
    </lineage>
</organism>
<dbReference type="Gene3D" id="3.40.50.11350">
    <property type="match status" value="1"/>
</dbReference>
<proteinExistence type="predicted"/>
<dbReference type="AlphaFoldDB" id="A0A9N9KZX8"/>
<evidence type="ECO:0000313" key="3">
    <source>
        <dbReference type="Proteomes" id="UP000696280"/>
    </source>
</evidence>
<accession>A0A9N9KZX8</accession>
<feature type="region of interest" description="Disordered" evidence="1">
    <location>
        <begin position="45"/>
        <end position="79"/>
    </location>
</feature>
<gene>
    <name evidence="2" type="ORF">HYFRA_00012005</name>
</gene>
<sequence>MSITRRNVVLTSTFVFLLVLIALASRNLGFVTTYSAALHLTSPAEAEPAAPPSEPSSAKPTPSHEVSHELSTTTSRPAESQEYFHQAFSSKKSTALDFPTIKHVCDRIPWEEKEKDRVYLQCGEMFAGLTSIMSQLKVCFKYALDSGSHLVLPSMPLRDSTNLKEFNTENQKAYHEYGEWFDAEHLIESLGQACPKMKIVRIKQLNKDVRVKYDWKVDIGKAPGYRMFTSYYWPGRRFQPFLEDELAKLREEAEKVPAPEHTDGITVVHIHAMFLVYRITDDPTGHDLKLWNEIGSLMRFKEDTRTIVNELLSLIDRPYYGVHFRAENDTIWSSPEDQLAVDLDALDQAWVKYGSPDAERPLVYLACGDKGQVKTFVEAGAARGWKVTHKWDVASKSPNKEDLLKRMDALAFDFLGSLDMGVMMMGSFFFGITGSAFSSTVANARDGTGRYRGSSFYLEDDGGARSHLMNDGEADGYPCCL</sequence>